<comment type="caution">
    <text evidence="2">The sequence shown here is derived from an EMBL/GenBank/DDBJ whole genome shotgun (WGS) entry which is preliminary data.</text>
</comment>
<keyword evidence="1" id="KW-0119">Carbohydrate metabolism</keyword>
<evidence type="ECO:0000313" key="3">
    <source>
        <dbReference type="Proteomes" id="UP000287651"/>
    </source>
</evidence>
<gene>
    <name evidence="2" type="ORF">B296_00020824</name>
</gene>
<dbReference type="AlphaFoldDB" id="A0A427A771"/>
<dbReference type="GO" id="GO:0052692">
    <property type="term" value="F:raffinose alpha-galactosidase activity"/>
    <property type="evidence" value="ECO:0007669"/>
    <property type="project" value="TreeGrafter"/>
</dbReference>
<sequence length="274" mass="29666">MQFPLLKLKLSSRLILFALSDKPGHHNFELLHKLVLPDGSILRAQLPGRPTRDCLFCDPARDGTRSCSGVVGVFNCQGAGWCKLAKKTRVHDAAPGTLTVAVTATDVDTIAQLAGPDWDGQAVLYAFKSGLRELIRLPKGAALPVTLKVLEYEVFHVCPLKNIAPNISFAPIGLLDMFNAGGAVEHFGVQVTSADPVDGDNGNAIGENRGSKARVVLRLRGCGRLGAYSSQRPLKCTLDSSDVEFGYEEETGLLTINLPVPEKEMYKWSLEIQV</sequence>
<accession>A0A427A771</accession>
<dbReference type="Pfam" id="PF05691">
    <property type="entry name" value="Raffinose_syn"/>
    <property type="match status" value="1"/>
</dbReference>
<dbReference type="Proteomes" id="UP000287651">
    <property type="component" value="Unassembled WGS sequence"/>
</dbReference>
<evidence type="ECO:0008006" key="4">
    <source>
        <dbReference type="Google" id="ProtNLM"/>
    </source>
</evidence>
<dbReference type="PANTHER" id="PTHR31268:SF32">
    <property type="entry name" value="GALACTINOL--SUCROSE GALACTOSYLTRANSFERASE 2-RELATED"/>
    <property type="match status" value="1"/>
</dbReference>
<organism evidence="2 3">
    <name type="scientific">Ensete ventricosum</name>
    <name type="common">Abyssinian banana</name>
    <name type="synonym">Musa ensete</name>
    <dbReference type="NCBI Taxonomy" id="4639"/>
    <lineage>
        <taxon>Eukaryota</taxon>
        <taxon>Viridiplantae</taxon>
        <taxon>Streptophyta</taxon>
        <taxon>Embryophyta</taxon>
        <taxon>Tracheophyta</taxon>
        <taxon>Spermatophyta</taxon>
        <taxon>Magnoliopsida</taxon>
        <taxon>Liliopsida</taxon>
        <taxon>Zingiberales</taxon>
        <taxon>Musaceae</taxon>
        <taxon>Ensete</taxon>
    </lineage>
</organism>
<proteinExistence type="predicted"/>
<dbReference type="InterPro" id="IPR008811">
    <property type="entry name" value="Glycosyl_hydrolases_36"/>
</dbReference>
<evidence type="ECO:0000313" key="2">
    <source>
        <dbReference type="EMBL" id="RRT71998.1"/>
    </source>
</evidence>
<protein>
    <recommendedName>
        <fullName evidence="4">Galactinol--sucrose galactosyltransferase 2</fullName>
    </recommendedName>
</protein>
<reference evidence="2 3" key="1">
    <citation type="journal article" date="2014" name="Agronomy (Basel)">
        <title>A Draft Genome Sequence for Ensete ventricosum, the Drought-Tolerant Tree Against Hunger.</title>
        <authorList>
            <person name="Harrison J."/>
            <person name="Moore K.A."/>
            <person name="Paszkiewicz K."/>
            <person name="Jones T."/>
            <person name="Grant M."/>
            <person name="Ambacheew D."/>
            <person name="Muzemil S."/>
            <person name="Studholme D.J."/>
        </authorList>
    </citation>
    <scope>NUCLEOTIDE SEQUENCE [LARGE SCALE GENOMIC DNA]</scope>
</reference>
<dbReference type="EMBL" id="AMZH03003545">
    <property type="protein sequence ID" value="RRT71998.1"/>
    <property type="molecule type" value="Genomic_DNA"/>
</dbReference>
<dbReference type="PANTHER" id="PTHR31268">
    <property type="match status" value="1"/>
</dbReference>
<evidence type="ECO:0000256" key="1">
    <source>
        <dbReference type="ARBA" id="ARBA00023277"/>
    </source>
</evidence>
<name>A0A427A771_ENSVE</name>